<sequence length="263" mass="28727">MRTLSLVGPGTADLIDPLAARLDGRVATVRRDDAAAADDAPVDTAASYRLAADGSWRGSGTADSFPALLDRLAPDYDFALVAGESRLRLPTVVVGDERVPGDVVARVDDAAELALDDLVTRVETAEPHVTLESLVDEAKASEHADRSGAIATFTGRVRAKDGPDDDRTELLEFEKYEGVAADRMARIERELEERAGVFDVRMHHRVGPIADGEDIVFVVVLAGHRREAFRAVEDGIDRLKDEVPIFKKETTESEEFWVHERSP</sequence>
<dbReference type="AlphaFoldDB" id="A0ABD5WBW6"/>
<dbReference type="CDD" id="cd00756">
    <property type="entry name" value="MoaE"/>
    <property type="match status" value="1"/>
</dbReference>
<proteinExistence type="predicted"/>
<name>A0ABD5WBW6_9EURY</name>
<evidence type="ECO:0000313" key="1">
    <source>
        <dbReference type="EMBL" id="MFC7069424.1"/>
    </source>
</evidence>
<dbReference type="RefSeq" id="WP_284030345.1">
    <property type="nucleotide sequence ID" value="NZ_CP126154.1"/>
</dbReference>
<dbReference type="InterPro" id="IPR036563">
    <property type="entry name" value="MoaE_sf"/>
</dbReference>
<dbReference type="GO" id="GO:0032324">
    <property type="term" value="P:molybdopterin cofactor biosynthetic process"/>
    <property type="evidence" value="ECO:0007669"/>
    <property type="project" value="UniProtKB-ARBA"/>
</dbReference>
<dbReference type="InterPro" id="IPR003448">
    <property type="entry name" value="Mopterin_biosynth_MoaE"/>
</dbReference>
<accession>A0ABD5WBW6</accession>
<protein>
    <submittedName>
        <fullName evidence="1">Molybdopterin synthase</fullName>
        <ecNumber evidence="1">2.8.1.12</ecNumber>
    </submittedName>
</protein>
<keyword evidence="1" id="KW-0808">Transferase</keyword>
<organism evidence="1 2">
    <name type="scientific">Halobaculum lipolyticum</name>
    <dbReference type="NCBI Taxonomy" id="3032001"/>
    <lineage>
        <taxon>Archaea</taxon>
        <taxon>Methanobacteriati</taxon>
        <taxon>Methanobacteriota</taxon>
        <taxon>Stenosarchaea group</taxon>
        <taxon>Halobacteria</taxon>
        <taxon>Halobacteriales</taxon>
        <taxon>Haloferacaceae</taxon>
        <taxon>Halobaculum</taxon>
    </lineage>
</organism>
<evidence type="ECO:0000313" key="2">
    <source>
        <dbReference type="Proteomes" id="UP001596461"/>
    </source>
</evidence>
<dbReference type="EC" id="2.8.1.12" evidence="1"/>
<dbReference type="NCBIfam" id="NF011061">
    <property type="entry name" value="PRK14493.1"/>
    <property type="match status" value="1"/>
</dbReference>
<dbReference type="EMBL" id="JBHTAH010000005">
    <property type="protein sequence ID" value="MFC7069424.1"/>
    <property type="molecule type" value="Genomic_DNA"/>
</dbReference>
<dbReference type="GO" id="GO:0030366">
    <property type="term" value="F:molybdopterin synthase activity"/>
    <property type="evidence" value="ECO:0007669"/>
    <property type="project" value="UniProtKB-EC"/>
</dbReference>
<gene>
    <name evidence="1" type="ORF">ACFQL9_07215</name>
</gene>
<dbReference type="Proteomes" id="UP001596461">
    <property type="component" value="Unassembled WGS sequence"/>
</dbReference>
<dbReference type="Pfam" id="PF02391">
    <property type="entry name" value="MoaE"/>
    <property type="match status" value="1"/>
</dbReference>
<keyword evidence="2" id="KW-1185">Reference proteome</keyword>
<comment type="caution">
    <text evidence="1">The sequence shown here is derived from an EMBL/GenBank/DDBJ whole genome shotgun (WGS) entry which is preliminary data.</text>
</comment>
<dbReference type="PANTHER" id="PTHR23404">
    <property type="entry name" value="MOLYBDOPTERIN SYNTHASE RELATED"/>
    <property type="match status" value="1"/>
</dbReference>
<dbReference type="Gene3D" id="3.90.1170.40">
    <property type="entry name" value="Molybdopterin biosynthesis MoaE subunit"/>
    <property type="match status" value="1"/>
</dbReference>
<dbReference type="GeneID" id="81125176"/>
<reference evidence="1 2" key="1">
    <citation type="journal article" date="2019" name="Int. J. Syst. Evol. Microbiol.">
        <title>The Global Catalogue of Microorganisms (GCM) 10K type strain sequencing project: providing services to taxonomists for standard genome sequencing and annotation.</title>
        <authorList>
            <consortium name="The Broad Institute Genomics Platform"/>
            <consortium name="The Broad Institute Genome Sequencing Center for Infectious Disease"/>
            <person name="Wu L."/>
            <person name="Ma J."/>
        </authorList>
    </citation>
    <scope>NUCLEOTIDE SEQUENCE [LARGE SCALE GENOMIC DNA]</scope>
    <source>
        <strain evidence="1 2">DT31</strain>
    </source>
</reference>
<dbReference type="SUPFAM" id="SSF54690">
    <property type="entry name" value="Molybdopterin synthase subunit MoaE"/>
    <property type="match status" value="1"/>
</dbReference>